<dbReference type="EMBL" id="JABBNB010000009">
    <property type="protein sequence ID" value="NMO01681.1"/>
    <property type="molecule type" value="Genomic_DNA"/>
</dbReference>
<keyword evidence="1" id="KW-0378">Hydrolase</keyword>
<keyword evidence="5" id="KW-1185">Reference proteome</keyword>
<evidence type="ECO:0000313" key="4">
    <source>
        <dbReference type="EMBL" id="NMO01681.1"/>
    </source>
</evidence>
<dbReference type="InterPro" id="IPR029058">
    <property type="entry name" value="AB_hydrolase_fold"/>
</dbReference>
<name>A0A848KZQ9_9ACTN</name>
<evidence type="ECO:0000256" key="1">
    <source>
        <dbReference type="ARBA" id="ARBA00022801"/>
    </source>
</evidence>
<dbReference type="SMART" id="SM01110">
    <property type="entry name" value="Cutinase"/>
    <property type="match status" value="1"/>
</dbReference>
<feature type="chain" id="PRO_5032699511" evidence="2">
    <location>
        <begin position="22"/>
        <end position="367"/>
    </location>
</feature>
<dbReference type="SUPFAM" id="SSF53474">
    <property type="entry name" value="alpha/beta-Hydrolases"/>
    <property type="match status" value="1"/>
</dbReference>
<evidence type="ECO:0000313" key="5">
    <source>
        <dbReference type="Proteomes" id="UP000550729"/>
    </source>
</evidence>
<dbReference type="Pfam" id="PF08237">
    <property type="entry name" value="PE-PPE"/>
    <property type="match status" value="1"/>
</dbReference>
<dbReference type="AlphaFoldDB" id="A0A848KZQ9"/>
<protein>
    <submittedName>
        <fullName evidence="4">PE-PPE domain-containing protein</fullName>
    </submittedName>
</protein>
<dbReference type="RefSeq" id="WP_170194189.1">
    <property type="nucleotide sequence ID" value="NZ_JABBNB010000009.1"/>
</dbReference>
<evidence type="ECO:0000256" key="2">
    <source>
        <dbReference type="SAM" id="SignalP"/>
    </source>
</evidence>
<evidence type="ECO:0000259" key="3">
    <source>
        <dbReference type="Pfam" id="PF08237"/>
    </source>
</evidence>
<feature type="signal peptide" evidence="2">
    <location>
        <begin position="1"/>
        <end position="21"/>
    </location>
</feature>
<reference evidence="4 5" key="1">
    <citation type="submission" date="2020-04" db="EMBL/GenBank/DDBJ databases">
        <title>Gordonia sp. nov. TBRC 11910.</title>
        <authorList>
            <person name="Suriyachadkun C."/>
        </authorList>
    </citation>
    <scope>NUCLEOTIDE SEQUENCE [LARGE SCALE GENOMIC DNA]</scope>
    <source>
        <strain evidence="4 5">TBRC 11910</strain>
    </source>
</reference>
<keyword evidence="2" id="KW-0732">Signal</keyword>
<dbReference type="GO" id="GO:0016787">
    <property type="term" value="F:hydrolase activity"/>
    <property type="evidence" value="ECO:0007669"/>
    <property type="project" value="UniProtKB-KW"/>
</dbReference>
<dbReference type="Gene3D" id="3.40.50.1820">
    <property type="entry name" value="alpha/beta hydrolase"/>
    <property type="match status" value="1"/>
</dbReference>
<dbReference type="Proteomes" id="UP000550729">
    <property type="component" value="Unassembled WGS sequence"/>
</dbReference>
<sequence>MVVVVTLAVSVSSVLAGTANAASGRPPVKAPLPAFVADIGSPDAQVLLIPGTGDPTGIDQVARTYRWWGNRPVQIIDYPASFGVIVGTKILNIIGVGTYNSSELTGEHKAALAARAALRAGRPVIINGFSQGANVAMNAAYTLTHEGAIAPGKLTVVLGADPRFPNTGLDTVAPSLLPGVATDGPRDPADLKGTKVISYCIRGDSVCGLANPIADPAAAALYFVPGYYVHAFIYPQVGKFKQVKNWRDGDTRYYVYDGGNPLGIMLRDLGVPVGKNFDDAVSKAVPVPMPGDVATNNGKPVPTPRMLQEQLYRRLGLQLPLTDPDSIARSRRQVRPVRMAPPTRTPGKRAAVERLRVTTPSMRVGVR</sequence>
<organism evidence="4 5">
    <name type="scientific">Gordonia asplenii</name>
    <dbReference type="NCBI Taxonomy" id="2725283"/>
    <lineage>
        <taxon>Bacteria</taxon>
        <taxon>Bacillati</taxon>
        <taxon>Actinomycetota</taxon>
        <taxon>Actinomycetes</taxon>
        <taxon>Mycobacteriales</taxon>
        <taxon>Gordoniaceae</taxon>
        <taxon>Gordonia</taxon>
    </lineage>
</organism>
<dbReference type="InterPro" id="IPR013228">
    <property type="entry name" value="PE-PPE_C"/>
</dbReference>
<accession>A0A848KZQ9</accession>
<gene>
    <name evidence="4" type="ORF">HH308_10695</name>
</gene>
<feature type="domain" description="PE-PPE" evidence="3">
    <location>
        <begin position="73"/>
        <end position="280"/>
    </location>
</feature>
<comment type="caution">
    <text evidence="4">The sequence shown here is derived from an EMBL/GenBank/DDBJ whole genome shotgun (WGS) entry which is preliminary data.</text>
</comment>
<proteinExistence type="predicted"/>
<dbReference type="InterPro" id="IPR000675">
    <property type="entry name" value="Cutinase/axe"/>
</dbReference>